<evidence type="ECO:0000313" key="7">
    <source>
        <dbReference type="EMBL" id="SNR85713.1"/>
    </source>
</evidence>
<dbReference type="InterPro" id="IPR002903">
    <property type="entry name" value="RsmH"/>
</dbReference>
<reference evidence="8" key="1">
    <citation type="submission" date="2017-06" db="EMBL/GenBank/DDBJ databases">
        <authorList>
            <person name="Varghese N."/>
            <person name="Submissions S."/>
        </authorList>
    </citation>
    <scope>NUCLEOTIDE SEQUENCE [LARGE SCALE GENOMIC DNA]</scope>
    <source>
        <strain evidence="8">DSM 15668</strain>
    </source>
</reference>
<dbReference type="EC" id="2.1.1.199" evidence="6"/>
<dbReference type="HAMAP" id="MF_01007">
    <property type="entry name" value="16SrRNA_methyltr_H"/>
    <property type="match status" value="1"/>
</dbReference>
<accession>A0A238ZSR1</accession>
<feature type="binding site" evidence="6">
    <location>
        <position position="108"/>
    </location>
    <ligand>
        <name>S-adenosyl-L-methionine</name>
        <dbReference type="ChEBI" id="CHEBI:59789"/>
    </ligand>
</feature>
<dbReference type="SUPFAM" id="SSF81799">
    <property type="entry name" value="Putative methyltransferase TM0872, insert domain"/>
    <property type="match status" value="1"/>
</dbReference>
<dbReference type="NCBIfam" id="TIGR00006">
    <property type="entry name" value="16S rRNA (cytosine(1402)-N(4))-methyltransferase RsmH"/>
    <property type="match status" value="1"/>
</dbReference>
<comment type="subcellular location">
    <subcellularLocation>
        <location evidence="6">Cytoplasm</location>
    </subcellularLocation>
</comment>
<gene>
    <name evidence="6" type="primary">rsmH</name>
    <name evidence="7" type="ORF">SAMN06265340_1117</name>
</gene>
<dbReference type="PANTHER" id="PTHR11265:SF0">
    <property type="entry name" value="12S RRNA N4-METHYLCYTIDINE METHYLTRANSFERASE"/>
    <property type="match status" value="1"/>
</dbReference>
<dbReference type="PIRSF" id="PIRSF004486">
    <property type="entry name" value="MraW"/>
    <property type="match status" value="1"/>
</dbReference>
<evidence type="ECO:0000256" key="3">
    <source>
        <dbReference type="ARBA" id="ARBA00022603"/>
    </source>
</evidence>
<dbReference type="EMBL" id="FZOB01000011">
    <property type="protein sequence ID" value="SNR85713.1"/>
    <property type="molecule type" value="Genomic_DNA"/>
</dbReference>
<comment type="catalytic activity">
    <reaction evidence="6">
        <text>cytidine(1402) in 16S rRNA + S-adenosyl-L-methionine = N(4)-methylcytidine(1402) in 16S rRNA + S-adenosyl-L-homocysteine + H(+)</text>
        <dbReference type="Rhea" id="RHEA:42928"/>
        <dbReference type="Rhea" id="RHEA-COMP:10286"/>
        <dbReference type="Rhea" id="RHEA-COMP:10287"/>
        <dbReference type="ChEBI" id="CHEBI:15378"/>
        <dbReference type="ChEBI" id="CHEBI:57856"/>
        <dbReference type="ChEBI" id="CHEBI:59789"/>
        <dbReference type="ChEBI" id="CHEBI:74506"/>
        <dbReference type="ChEBI" id="CHEBI:82748"/>
        <dbReference type="EC" id="2.1.1.199"/>
    </reaction>
</comment>
<dbReference type="OrthoDB" id="9806637at2"/>
<feature type="binding site" evidence="6">
    <location>
        <position position="101"/>
    </location>
    <ligand>
        <name>S-adenosyl-L-methionine</name>
        <dbReference type="ChEBI" id="CHEBI:59789"/>
    </ligand>
</feature>
<dbReference type="CDD" id="cd02440">
    <property type="entry name" value="AdoMet_MTases"/>
    <property type="match status" value="1"/>
</dbReference>
<comment type="similarity">
    <text evidence="1 6">Belongs to the methyltransferase superfamily. RsmH family.</text>
</comment>
<feature type="binding site" evidence="6">
    <location>
        <position position="80"/>
    </location>
    <ligand>
        <name>S-adenosyl-L-methionine</name>
        <dbReference type="ChEBI" id="CHEBI:59789"/>
    </ligand>
</feature>
<evidence type="ECO:0000313" key="8">
    <source>
        <dbReference type="Proteomes" id="UP000198405"/>
    </source>
</evidence>
<dbReference type="GO" id="GO:0070475">
    <property type="term" value="P:rRNA base methylation"/>
    <property type="evidence" value="ECO:0007669"/>
    <property type="project" value="UniProtKB-UniRule"/>
</dbReference>
<dbReference type="Proteomes" id="UP000198405">
    <property type="component" value="Unassembled WGS sequence"/>
</dbReference>
<feature type="binding site" evidence="6">
    <location>
        <position position="53"/>
    </location>
    <ligand>
        <name>S-adenosyl-L-methionine</name>
        <dbReference type="ChEBI" id="CHEBI:59789"/>
    </ligand>
</feature>
<dbReference type="GO" id="GO:0005737">
    <property type="term" value="C:cytoplasm"/>
    <property type="evidence" value="ECO:0007669"/>
    <property type="project" value="UniProtKB-SubCell"/>
</dbReference>
<protein>
    <recommendedName>
        <fullName evidence="6">Ribosomal RNA small subunit methyltransferase H</fullName>
        <ecNumber evidence="6">2.1.1.199</ecNumber>
    </recommendedName>
    <alternativeName>
        <fullName evidence="6">16S rRNA m(4)C1402 methyltransferase</fullName>
    </alternativeName>
    <alternativeName>
        <fullName evidence="6">rRNA (cytosine-N(4)-)-methyltransferase RsmH</fullName>
    </alternativeName>
</protein>
<proteinExistence type="inferred from homology"/>
<dbReference type="InterPro" id="IPR023397">
    <property type="entry name" value="SAM-dep_MeTrfase_MraW_recog"/>
</dbReference>
<dbReference type="SUPFAM" id="SSF53335">
    <property type="entry name" value="S-adenosyl-L-methionine-dependent methyltransferases"/>
    <property type="match status" value="1"/>
</dbReference>
<keyword evidence="5 6" id="KW-0949">S-adenosyl-L-methionine</keyword>
<keyword evidence="8" id="KW-1185">Reference proteome</keyword>
<evidence type="ECO:0000256" key="2">
    <source>
        <dbReference type="ARBA" id="ARBA00022552"/>
    </source>
</evidence>
<sequence>MSEIFHPPVLLKESVKFLNAEKGGVFVDCTLGGGGHTETILEANPENKVIAIDRDEEAIERAIKKLERFGDRFSVYHANFSQIDAVLDEESVDFVDGILFDLGVSHFQLRGDRGFSFWKDDFLDMRMDRTQKLTAEKVVNTLSERELADIIFKYGEERFARKIAREIVKRRKIKPIRTTAELAKIVEEVIPKRLWAGRKKHPATKTFQAIRIYVNKEFESIEEGIPKAVERLKEGGRIVVITFHSLEDRIVKNILKSREDLKIVTKKPILPSDEEIKTNSAARSAKLRAGEKINI</sequence>
<evidence type="ECO:0000256" key="5">
    <source>
        <dbReference type="ARBA" id="ARBA00022691"/>
    </source>
</evidence>
<dbReference type="PANTHER" id="PTHR11265">
    <property type="entry name" value="S-ADENOSYL-METHYLTRANSFERASE MRAW"/>
    <property type="match status" value="1"/>
</dbReference>
<dbReference type="Gene3D" id="3.40.50.150">
    <property type="entry name" value="Vaccinia Virus protein VP39"/>
    <property type="match status" value="1"/>
</dbReference>
<dbReference type="Gene3D" id="1.10.150.170">
    <property type="entry name" value="Putative methyltransferase TM0872, insert domain"/>
    <property type="match status" value="1"/>
</dbReference>
<dbReference type="AlphaFoldDB" id="A0A238ZSR1"/>
<dbReference type="RefSeq" id="WP_089323436.1">
    <property type="nucleotide sequence ID" value="NZ_FZOB01000011.1"/>
</dbReference>
<organism evidence="7 8">
    <name type="scientific">Desulfurobacterium atlanticum</name>
    <dbReference type="NCBI Taxonomy" id="240169"/>
    <lineage>
        <taxon>Bacteria</taxon>
        <taxon>Pseudomonadati</taxon>
        <taxon>Aquificota</taxon>
        <taxon>Aquificia</taxon>
        <taxon>Desulfurobacteriales</taxon>
        <taxon>Desulfurobacteriaceae</taxon>
        <taxon>Desulfurobacterium</taxon>
    </lineage>
</organism>
<keyword evidence="2 6" id="KW-0698">rRNA processing</keyword>
<keyword evidence="6" id="KW-0963">Cytoplasm</keyword>
<evidence type="ECO:0000256" key="6">
    <source>
        <dbReference type="HAMAP-Rule" id="MF_01007"/>
    </source>
</evidence>
<feature type="binding site" evidence="6">
    <location>
        <begin position="34"/>
        <end position="36"/>
    </location>
    <ligand>
        <name>S-adenosyl-L-methionine</name>
        <dbReference type="ChEBI" id="CHEBI:59789"/>
    </ligand>
</feature>
<evidence type="ECO:0000256" key="1">
    <source>
        <dbReference type="ARBA" id="ARBA00010396"/>
    </source>
</evidence>
<dbReference type="GO" id="GO:0071424">
    <property type="term" value="F:rRNA (cytosine-N4-)-methyltransferase activity"/>
    <property type="evidence" value="ECO:0007669"/>
    <property type="project" value="UniProtKB-UniRule"/>
</dbReference>
<keyword evidence="4 6" id="KW-0808">Transferase</keyword>
<comment type="function">
    <text evidence="6">Specifically methylates the N4 position of cytidine in position 1402 (C1402) of 16S rRNA.</text>
</comment>
<keyword evidence="3 6" id="KW-0489">Methyltransferase</keyword>
<dbReference type="FunFam" id="1.10.150.170:FF:000003">
    <property type="entry name" value="Ribosomal RNA small subunit methyltransferase H"/>
    <property type="match status" value="1"/>
</dbReference>
<evidence type="ECO:0000256" key="4">
    <source>
        <dbReference type="ARBA" id="ARBA00022679"/>
    </source>
</evidence>
<dbReference type="InterPro" id="IPR029063">
    <property type="entry name" value="SAM-dependent_MTases_sf"/>
</dbReference>
<name>A0A238ZSR1_9BACT</name>
<dbReference type="Pfam" id="PF01795">
    <property type="entry name" value="Methyltransf_5"/>
    <property type="match status" value="1"/>
</dbReference>